<proteinExistence type="predicted"/>
<evidence type="ECO:0000313" key="2">
    <source>
        <dbReference type="EMBL" id="RCK80522.1"/>
    </source>
</evidence>
<feature type="domain" description="Glycosyl transferase family 1" evidence="1">
    <location>
        <begin position="159"/>
        <end position="331"/>
    </location>
</feature>
<accession>A0A367ZT28</accession>
<evidence type="ECO:0000313" key="3">
    <source>
        <dbReference type="Proteomes" id="UP000252355"/>
    </source>
</evidence>
<name>A0A367ZT28_9BACT</name>
<dbReference type="SUPFAM" id="SSF53756">
    <property type="entry name" value="UDP-Glycosyltransferase/glycogen phosphorylase"/>
    <property type="match status" value="1"/>
</dbReference>
<reference evidence="2 3" key="1">
    <citation type="submission" date="2018-05" db="EMBL/GenBank/DDBJ databases">
        <title>A metagenomic window into the 2 km-deep terrestrial subsurface aquifer revealed taxonomically and functionally diverse microbial community comprising novel uncultured bacterial lineages.</title>
        <authorList>
            <person name="Kadnikov V.V."/>
            <person name="Mardanov A.V."/>
            <person name="Beletsky A.V."/>
            <person name="Banks D."/>
            <person name="Pimenov N.V."/>
            <person name="Frank Y.A."/>
            <person name="Karnachuk O.V."/>
            <person name="Ravin N.V."/>
        </authorList>
    </citation>
    <scope>NUCLEOTIDE SEQUENCE [LARGE SCALE GENOMIC DNA]</scope>
    <source>
        <strain evidence="2">BY5</strain>
    </source>
</reference>
<dbReference type="PANTHER" id="PTHR46660">
    <property type="match status" value="1"/>
</dbReference>
<dbReference type="Pfam" id="PF00534">
    <property type="entry name" value="Glycos_transf_1"/>
    <property type="match status" value="1"/>
</dbReference>
<dbReference type="PANTHER" id="PTHR46660:SF2">
    <property type="entry name" value="GLYCOSYLTRANSFERASE 1 DOMAIN-CONTAINING PROTEIN 1"/>
    <property type="match status" value="1"/>
</dbReference>
<dbReference type="GO" id="GO:0016757">
    <property type="term" value="F:glycosyltransferase activity"/>
    <property type="evidence" value="ECO:0007669"/>
    <property type="project" value="InterPro"/>
</dbReference>
<dbReference type="InterPro" id="IPR052622">
    <property type="entry name" value="Glycosyltransferase_G1"/>
</dbReference>
<dbReference type="AlphaFoldDB" id="A0A367ZT28"/>
<sequence length="358" mass="39553">MEILLGICLVQSRYGEDTAYGRRLGQALTRLGCHVLEVDTSEEINVGDLETHFRCPQLIHGFHLVKSGLACQEIARRSRLPLVITCTGTDVFVDLQTPILNEQVRTVLSTADKVVVPFYGMLPYLKEFLPEDSRFRVIPKGVRAAPPSDLPELSVTPLPPHARVVVVPGAVVPVKNTLFAIQALEPLLGRIPDLHLVILGNHLDQEYGQLVAQAAAGQPWIRLVPELSPGEMSRWYAQADVILNVSHAEGGSQCLLEAMSLGAAVLASDIPGNRAYIIDEFANPGRGNGFLYFTSPSPEGFRRIHDQDDLASKLEFILRQHETRAAVGQRAGAWVKENLNPDLEAFLYLELYRSLIER</sequence>
<evidence type="ECO:0000259" key="1">
    <source>
        <dbReference type="Pfam" id="PF00534"/>
    </source>
</evidence>
<gene>
    <name evidence="2" type="ORF">OZSIB_3268</name>
</gene>
<dbReference type="EMBL" id="QOQW01000006">
    <property type="protein sequence ID" value="RCK80522.1"/>
    <property type="molecule type" value="Genomic_DNA"/>
</dbReference>
<organism evidence="2 3">
    <name type="scientific">Candidatus Ozemobacter sibiricus</name>
    <dbReference type="NCBI Taxonomy" id="2268124"/>
    <lineage>
        <taxon>Bacteria</taxon>
        <taxon>Candidatus Ozemobacteria</taxon>
        <taxon>Candidatus Ozemobacterales</taxon>
        <taxon>Candidatus Ozemobacteraceae</taxon>
        <taxon>Candidatus Ozemobacter</taxon>
    </lineage>
</organism>
<dbReference type="Gene3D" id="3.40.50.2000">
    <property type="entry name" value="Glycogen Phosphorylase B"/>
    <property type="match status" value="2"/>
</dbReference>
<comment type="caution">
    <text evidence="2">The sequence shown here is derived from an EMBL/GenBank/DDBJ whole genome shotgun (WGS) entry which is preliminary data.</text>
</comment>
<keyword evidence="2" id="KW-0808">Transferase</keyword>
<dbReference type="Proteomes" id="UP000252355">
    <property type="component" value="Unassembled WGS sequence"/>
</dbReference>
<dbReference type="CDD" id="cd03801">
    <property type="entry name" value="GT4_PimA-like"/>
    <property type="match status" value="1"/>
</dbReference>
<dbReference type="InterPro" id="IPR001296">
    <property type="entry name" value="Glyco_trans_1"/>
</dbReference>
<protein>
    <submittedName>
        <fullName evidence="2">Glycosyl transferase, group 1 family protein</fullName>
    </submittedName>
</protein>